<dbReference type="PRINTS" id="PR00114">
    <property type="entry name" value="STPHPHTASE"/>
</dbReference>
<dbReference type="GO" id="GO:0016787">
    <property type="term" value="F:hydrolase activity"/>
    <property type="evidence" value="ECO:0007669"/>
    <property type="project" value="InterPro"/>
</dbReference>
<dbReference type="AlphaFoldDB" id="A0A2R7Y7B4"/>
<gene>
    <name evidence="2" type="ORF">B7O98_03075</name>
</gene>
<reference evidence="2 3" key="1">
    <citation type="journal article" date="2018" name="Syst. Appl. Microbiol.">
        <title>A new symbiotic nanoarchaeote (Candidatus Nanoclepta minutus) and its host (Zestosphaera tikiterensis gen. nov., sp. nov.) from a New Zealand hot spring.</title>
        <authorList>
            <person name="St John E."/>
            <person name="Liu Y."/>
            <person name="Podar M."/>
            <person name="Stott M.B."/>
            <person name="Meneghin J."/>
            <person name="Chen Z."/>
            <person name="Lagutin K."/>
            <person name="Mitchell K."/>
            <person name="Reysenbach A.L."/>
        </authorList>
    </citation>
    <scope>NUCLEOTIDE SEQUENCE [LARGE SCALE GENOMIC DNA]</scope>
    <source>
        <strain evidence="2">NZ3</strain>
    </source>
</reference>
<dbReference type="Pfam" id="PF00149">
    <property type="entry name" value="Metallophos"/>
    <property type="match status" value="1"/>
</dbReference>
<organism evidence="2 3">
    <name type="scientific">Zestosphaera tikiterensis</name>
    <dbReference type="NCBI Taxonomy" id="1973259"/>
    <lineage>
        <taxon>Archaea</taxon>
        <taxon>Thermoproteota</taxon>
        <taxon>Thermoprotei</taxon>
        <taxon>Desulfurococcales</taxon>
        <taxon>Desulfurococcaceae</taxon>
        <taxon>Zestosphaera</taxon>
    </lineage>
</organism>
<dbReference type="SUPFAM" id="SSF56300">
    <property type="entry name" value="Metallo-dependent phosphatases"/>
    <property type="match status" value="1"/>
</dbReference>
<evidence type="ECO:0000313" key="2">
    <source>
        <dbReference type="EMBL" id="PUA33420.1"/>
    </source>
</evidence>
<dbReference type="InterPro" id="IPR050341">
    <property type="entry name" value="PP1_catalytic_subunit"/>
</dbReference>
<dbReference type="InterPro" id="IPR029052">
    <property type="entry name" value="Metallo-depent_PP-like"/>
</dbReference>
<dbReference type="InterPro" id="IPR004843">
    <property type="entry name" value="Calcineurin-like_PHP"/>
</dbReference>
<name>A0A2R7Y7B4_9CREN</name>
<accession>A0A2R7Y7B4</accession>
<comment type="caution">
    <text evidence="2">The sequence shown here is derived from an EMBL/GenBank/DDBJ whole genome shotgun (WGS) entry which is preliminary data.</text>
</comment>
<protein>
    <recommendedName>
        <fullName evidence="1">Serine/threonine specific protein phosphatases domain-containing protein</fullName>
    </recommendedName>
</protein>
<feature type="domain" description="Serine/threonine specific protein phosphatases" evidence="1">
    <location>
        <begin position="120"/>
        <end position="125"/>
    </location>
</feature>
<proteinExistence type="predicted"/>
<evidence type="ECO:0000313" key="3">
    <source>
        <dbReference type="Proteomes" id="UP000244093"/>
    </source>
</evidence>
<dbReference type="Proteomes" id="UP000244093">
    <property type="component" value="Unassembled WGS sequence"/>
</dbReference>
<dbReference type="CDD" id="cd00144">
    <property type="entry name" value="MPP_PPP_family"/>
    <property type="match status" value="1"/>
</dbReference>
<dbReference type="PROSITE" id="PS00125">
    <property type="entry name" value="SER_THR_PHOSPHATASE"/>
    <property type="match status" value="1"/>
</dbReference>
<dbReference type="InterPro" id="IPR006186">
    <property type="entry name" value="Ser/Thr-sp_prot-phosphatase"/>
</dbReference>
<evidence type="ECO:0000259" key="1">
    <source>
        <dbReference type="PROSITE" id="PS00125"/>
    </source>
</evidence>
<sequence>MSSLADFMVSRLAEALSDYNALVKSLERYQEVLISEYKQRRSYMVGKEPGSKFLIIGDLHGDLDTLKKILNKVDVSVMKGCKELELTFLGDYIDRGPNQLETILTVLELKAEFPECVTILRGNHEPPPFLIPSPHDFPHELRLLFGYEKGTNIYAKFQELFSSMPLVQYVNKTFVALHGGLPTENYRREVTLVEFFMGVSEDQFNRLLTEILWNDPIDITNVDRKPSPRGAGYLFGSSVTNWFLGKYNFKFVVRGHEPAYEGFKLNHNGRVVTLFSRVGEPYFNKRAAYMFVDTSAEISLKDIKSYVKVID</sequence>
<dbReference type="SMART" id="SM00156">
    <property type="entry name" value="PP2Ac"/>
    <property type="match status" value="1"/>
</dbReference>
<dbReference type="PANTHER" id="PTHR11668:SF496">
    <property type="entry name" value="SERINE_THREONINE-PROTEIN PHOSPHATASE"/>
    <property type="match status" value="1"/>
</dbReference>
<dbReference type="Gene3D" id="3.60.21.10">
    <property type="match status" value="1"/>
</dbReference>
<dbReference type="EMBL" id="NBVN01000002">
    <property type="protein sequence ID" value="PUA33420.1"/>
    <property type="molecule type" value="Genomic_DNA"/>
</dbReference>
<dbReference type="PANTHER" id="PTHR11668">
    <property type="entry name" value="SERINE/THREONINE PROTEIN PHOSPHATASE"/>
    <property type="match status" value="1"/>
</dbReference>